<feature type="transmembrane region" description="Helical" evidence="1">
    <location>
        <begin position="54"/>
        <end position="71"/>
    </location>
</feature>
<keyword evidence="1" id="KW-0812">Transmembrane</keyword>
<sequence length="82" mass="9773">MILKLKGIQNLSLSLACSFALFFDDVLFLANMLFQRYGNMWILEVRGFLRVMMFKGFVWALQIIYNVKMFLEYGCHNMKENF</sequence>
<evidence type="ECO:0000256" key="1">
    <source>
        <dbReference type="SAM" id="Phobius"/>
    </source>
</evidence>
<evidence type="ECO:0000313" key="2">
    <source>
        <dbReference type="EnsemblPlants" id="PGSC0003DMT400003034"/>
    </source>
</evidence>
<proteinExistence type="predicted"/>
<evidence type="ECO:0000313" key="3">
    <source>
        <dbReference type="Proteomes" id="UP000011115"/>
    </source>
</evidence>
<name>M0ZL24_SOLTU</name>
<feature type="transmembrane region" description="Helical" evidence="1">
    <location>
        <begin position="12"/>
        <end position="34"/>
    </location>
</feature>
<dbReference type="EnsemblPlants" id="PGSC0003DMT400003034">
    <property type="protein sequence ID" value="PGSC0003DMT400003034"/>
    <property type="gene ID" value="PGSC0003DMG400001201"/>
</dbReference>
<organism evidence="2 3">
    <name type="scientific">Solanum tuberosum</name>
    <name type="common">Potato</name>
    <dbReference type="NCBI Taxonomy" id="4113"/>
    <lineage>
        <taxon>Eukaryota</taxon>
        <taxon>Viridiplantae</taxon>
        <taxon>Streptophyta</taxon>
        <taxon>Embryophyta</taxon>
        <taxon>Tracheophyta</taxon>
        <taxon>Spermatophyta</taxon>
        <taxon>Magnoliopsida</taxon>
        <taxon>eudicotyledons</taxon>
        <taxon>Gunneridae</taxon>
        <taxon>Pentapetalae</taxon>
        <taxon>asterids</taxon>
        <taxon>lamiids</taxon>
        <taxon>Solanales</taxon>
        <taxon>Solanaceae</taxon>
        <taxon>Solanoideae</taxon>
        <taxon>Solaneae</taxon>
        <taxon>Solanum</taxon>
    </lineage>
</organism>
<dbReference type="PROSITE" id="PS51257">
    <property type="entry name" value="PROKAR_LIPOPROTEIN"/>
    <property type="match status" value="1"/>
</dbReference>
<dbReference type="PaxDb" id="4113-PGSC0003DMT400003034"/>
<dbReference type="Proteomes" id="UP000011115">
    <property type="component" value="Unassembled WGS sequence"/>
</dbReference>
<protein>
    <submittedName>
        <fullName evidence="2">Uncharacterized protein</fullName>
    </submittedName>
</protein>
<keyword evidence="3" id="KW-1185">Reference proteome</keyword>
<dbReference type="HOGENOM" id="CLU_2562899_0_0_1"/>
<reference evidence="3" key="1">
    <citation type="journal article" date="2011" name="Nature">
        <title>Genome sequence and analysis of the tuber crop potato.</title>
        <authorList>
            <consortium name="The Potato Genome Sequencing Consortium"/>
        </authorList>
    </citation>
    <scope>NUCLEOTIDE SEQUENCE [LARGE SCALE GENOMIC DNA]</scope>
    <source>
        <strain evidence="3">cv. DM1-3 516 R44</strain>
    </source>
</reference>
<accession>M0ZL24</accession>
<dbReference type="InParanoid" id="M0ZL24"/>
<reference evidence="2" key="2">
    <citation type="submission" date="2015-06" db="UniProtKB">
        <authorList>
            <consortium name="EnsemblPlants"/>
        </authorList>
    </citation>
    <scope>IDENTIFICATION</scope>
    <source>
        <strain evidence="2">DM1-3 516 R44</strain>
    </source>
</reference>
<keyword evidence="1" id="KW-0472">Membrane</keyword>
<dbReference type="Gramene" id="PGSC0003DMT400003034">
    <property type="protein sequence ID" value="PGSC0003DMT400003034"/>
    <property type="gene ID" value="PGSC0003DMG400001201"/>
</dbReference>
<dbReference type="AlphaFoldDB" id="M0ZL24"/>
<keyword evidence="1" id="KW-1133">Transmembrane helix</keyword>